<protein>
    <submittedName>
        <fullName evidence="1">Uncharacterized protein</fullName>
    </submittedName>
</protein>
<dbReference type="Proteomes" id="UP000827092">
    <property type="component" value="Unassembled WGS sequence"/>
</dbReference>
<comment type="caution">
    <text evidence="1">The sequence shown here is derived from an EMBL/GenBank/DDBJ whole genome shotgun (WGS) entry which is preliminary data.</text>
</comment>
<gene>
    <name evidence="1" type="ORF">JTE90_003853</name>
</gene>
<reference evidence="1 2" key="1">
    <citation type="journal article" date="2022" name="Nat. Ecol. Evol.">
        <title>A masculinizing supergene underlies an exaggerated male reproductive morph in a spider.</title>
        <authorList>
            <person name="Hendrickx F."/>
            <person name="De Corte Z."/>
            <person name="Sonet G."/>
            <person name="Van Belleghem S.M."/>
            <person name="Kostlbacher S."/>
            <person name="Vangestel C."/>
        </authorList>
    </citation>
    <scope>NUCLEOTIDE SEQUENCE [LARGE SCALE GENOMIC DNA]</scope>
    <source>
        <strain evidence="1">W744_W776</strain>
    </source>
</reference>
<sequence>MDFQSLDSLAHETVIFVIANAWYHEKVLTLIQDHSSSPSFEKIWSDTENKVLSNLLALPVPSCIHKDFLNFCQPMGKQIRDWVETHSFLRFNNKITNKVLSWNRLGLIERKRTARNVLTNSSEPDRFLFRLACMHGFEEDILAIWPKIRTTVDTSFPQICNMDPTVAFWICRLERNLETLMAAVDYVGYRDDFYFAFWLATYGNNDIAAELYLGKLLPEERQRLVNTTARKLCETECSFNFPMLPFLLLYLDEPAQEELLSEYPQPILAQFLSWSRVGKFTELVNRTWTYLQVSDFYRILDELAHCVSEFHRSQIYQNIFRGFWHDSPSHCREYVRRMCIEGTYLIRLSLISHTDCILKTIVQSFTLDQKQQMISSSNGVQFMVSLMKKQRWDTIQMVFEECVLVEGKEDWIHILINLFKDEFEYKLLYPVTLATDKKRFMEILNNIRNTR</sequence>
<evidence type="ECO:0000313" key="2">
    <source>
        <dbReference type="Proteomes" id="UP000827092"/>
    </source>
</evidence>
<name>A0AAV6UH88_9ARAC</name>
<dbReference type="AlphaFoldDB" id="A0AAV6UH88"/>
<proteinExistence type="predicted"/>
<dbReference type="EMBL" id="JAFNEN010000414">
    <property type="protein sequence ID" value="KAG8183501.1"/>
    <property type="molecule type" value="Genomic_DNA"/>
</dbReference>
<keyword evidence="2" id="KW-1185">Reference proteome</keyword>
<evidence type="ECO:0000313" key="1">
    <source>
        <dbReference type="EMBL" id="KAG8183501.1"/>
    </source>
</evidence>
<organism evidence="1 2">
    <name type="scientific">Oedothorax gibbosus</name>
    <dbReference type="NCBI Taxonomy" id="931172"/>
    <lineage>
        <taxon>Eukaryota</taxon>
        <taxon>Metazoa</taxon>
        <taxon>Ecdysozoa</taxon>
        <taxon>Arthropoda</taxon>
        <taxon>Chelicerata</taxon>
        <taxon>Arachnida</taxon>
        <taxon>Araneae</taxon>
        <taxon>Araneomorphae</taxon>
        <taxon>Entelegynae</taxon>
        <taxon>Araneoidea</taxon>
        <taxon>Linyphiidae</taxon>
        <taxon>Erigoninae</taxon>
        <taxon>Oedothorax</taxon>
    </lineage>
</organism>
<accession>A0AAV6UH88</accession>